<evidence type="ECO:0000256" key="2">
    <source>
        <dbReference type="ARBA" id="ARBA00012615"/>
    </source>
</evidence>
<dbReference type="SUPFAM" id="SSF53756">
    <property type="entry name" value="UDP-Glycosyltransferase/glycogen phosphorylase"/>
    <property type="match status" value="1"/>
</dbReference>
<feature type="region of interest" description="Disordered" evidence="6">
    <location>
        <begin position="1"/>
        <end position="23"/>
    </location>
</feature>
<dbReference type="EC" id="2.4.1.46" evidence="2"/>
<evidence type="ECO:0000256" key="5">
    <source>
        <dbReference type="ARBA" id="ARBA00046299"/>
    </source>
</evidence>
<reference evidence="9 10" key="1">
    <citation type="journal article" date="2014" name="Nat. Commun.">
        <title>Klebsormidium flaccidum genome reveals primary factors for plant terrestrial adaptation.</title>
        <authorList>
            <person name="Hori K."/>
            <person name="Maruyama F."/>
            <person name="Fujisawa T."/>
            <person name="Togashi T."/>
            <person name="Yamamoto N."/>
            <person name="Seo M."/>
            <person name="Sato S."/>
            <person name="Yamada T."/>
            <person name="Mori H."/>
            <person name="Tajima N."/>
            <person name="Moriyama T."/>
            <person name="Ikeuchi M."/>
            <person name="Watanabe M."/>
            <person name="Wada H."/>
            <person name="Kobayashi K."/>
            <person name="Saito M."/>
            <person name="Masuda T."/>
            <person name="Sasaki-Sekimoto Y."/>
            <person name="Mashiguchi K."/>
            <person name="Awai K."/>
            <person name="Shimojima M."/>
            <person name="Masuda S."/>
            <person name="Iwai M."/>
            <person name="Nobusawa T."/>
            <person name="Narise T."/>
            <person name="Kondo S."/>
            <person name="Saito H."/>
            <person name="Sato R."/>
            <person name="Murakawa M."/>
            <person name="Ihara Y."/>
            <person name="Oshima-Yamada Y."/>
            <person name="Ohtaka K."/>
            <person name="Satoh M."/>
            <person name="Sonobe K."/>
            <person name="Ishii M."/>
            <person name="Ohtani R."/>
            <person name="Kanamori-Sato M."/>
            <person name="Honoki R."/>
            <person name="Miyazaki D."/>
            <person name="Mochizuki H."/>
            <person name="Umetsu J."/>
            <person name="Higashi K."/>
            <person name="Shibata D."/>
            <person name="Kamiya Y."/>
            <person name="Sato N."/>
            <person name="Nakamura Y."/>
            <person name="Tabata S."/>
            <person name="Ida S."/>
            <person name="Kurokawa K."/>
            <person name="Ohta H."/>
        </authorList>
    </citation>
    <scope>NUCLEOTIDE SEQUENCE [LARGE SCALE GENOMIC DNA]</scope>
    <source>
        <strain evidence="9 10">NIES-2285</strain>
    </source>
</reference>
<evidence type="ECO:0000256" key="4">
    <source>
        <dbReference type="ARBA" id="ARBA00022679"/>
    </source>
</evidence>
<comment type="subcellular location">
    <subcellularLocation>
        <location evidence="5">Plastid</location>
        <location evidence="5">Chloroplast membrane</location>
    </subcellularLocation>
</comment>
<feature type="region of interest" description="Disordered" evidence="6">
    <location>
        <begin position="39"/>
        <end position="61"/>
    </location>
</feature>
<evidence type="ECO:0000256" key="3">
    <source>
        <dbReference type="ARBA" id="ARBA00022676"/>
    </source>
</evidence>
<gene>
    <name evidence="9" type="ORF">KFL_000470200</name>
</gene>
<sequence length="564" mass="61455">MDESTEERPTSATPAPQMASLSLALSHASHHLFEAALSRSKSTSAKHRSLERVSCNPPVAQSPVLLRPKAVPLLQKPGLLTEENDAAPQKRRFKRRTPTHMAVPEPVLTPSSSALDKLLERSMRLNPFSLGGGSNAPTDAGGANGLDFDPLLLASAGGAKGKAVVERGGPKTVLILMSDTGGGHRASAQALKSAFFLEFGTQYEVIIVDMWKEHTPWPFNTFPDSYSFMVKHEWIWKLAFDFSSPKFIHQPHFVATTAFVAREMAKAFVKYKPDIIVSVHPLMQHVPLRVLRSRGLLHRIPFTTVITDLDTCHPTWFHKLVTTCFCPTDRVGERALKAGLQPGQVRVHGLPIRPDFARKLPPRKELRQQLAMHPTLPAVILIGGGEGMGPVEATARALADVLGGTSGTAPLGQLIIICGRNKKLQSILEAVDWPMPTQVQGFVKNMPEWMAASDCVITKAGPGTIAEALIRGLPIVLNDFIAGQETGNVPFVVENGCGKYSDVPTEIATIVAEWFGEKKGELTAMKERALKLARPDAVFNIVRDLDKLVRKAQEAYGSKGVVYV</sequence>
<dbReference type="AlphaFoldDB" id="A0A1Y1HUD4"/>
<evidence type="ECO:0000256" key="6">
    <source>
        <dbReference type="SAM" id="MobiDB-lite"/>
    </source>
</evidence>
<feature type="domain" description="Glycosyl transferase family 28 C-terminal" evidence="7">
    <location>
        <begin position="412"/>
        <end position="477"/>
    </location>
</feature>
<dbReference type="Pfam" id="PF04101">
    <property type="entry name" value="Glyco_tran_28_C"/>
    <property type="match status" value="1"/>
</dbReference>
<dbReference type="Proteomes" id="UP000054558">
    <property type="component" value="Unassembled WGS sequence"/>
</dbReference>
<dbReference type="InterPro" id="IPR050519">
    <property type="entry name" value="Glycosyltransf_28_UgtP"/>
</dbReference>
<dbReference type="STRING" id="105231.A0A1Y1HUD4"/>
<proteinExistence type="inferred from homology"/>
<dbReference type="Pfam" id="PF06925">
    <property type="entry name" value="MGDG_synth"/>
    <property type="match status" value="1"/>
</dbReference>
<feature type="domain" description="Diacylglycerol glucosyltransferase N-terminal" evidence="8">
    <location>
        <begin position="184"/>
        <end position="352"/>
    </location>
</feature>
<dbReference type="OMA" id="IHPYWIN"/>
<accession>A0A1Y1HUD4</accession>
<dbReference type="PANTHER" id="PTHR43025:SF3">
    <property type="entry name" value="MONOGALACTOSYLDIACYLGLYCEROL SYNTHASE 1, CHLOROPLASTIC"/>
    <property type="match status" value="1"/>
</dbReference>
<dbReference type="InterPro" id="IPR007235">
    <property type="entry name" value="Glyco_trans_28_C"/>
</dbReference>
<organism evidence="9 10">
    <name type="scientific">Klebsormidium nitens</name>
    <name type="common">Green alga</name>
    <name type="synonym">Ulothrix nitens</name>
    <dbReference type="NCBI Taxonomy" id="105231"/>
    <lineage>
        <taxon>Eukaryota</taxon>
        <taxon>Viridiplantae</taxon>
        <taxon>Streptophyta</taxon>
        <taxon>Klebsormidiophyceae</taxon>
        <taxon>Klebsormidiales</taxon>
        <taxon>Klebsormidiaceae</taxon>
        <taxon>Klebsormidium</taxon>
    </lineage>
</organism>
<evidence type="ECO:0000256" key="1">
    <source>
        <dbReference type="ARBA" id="ARBA00006962"/>
    </source>
</evidence>
<evidence type="ECO:0000313" key="9">
    <source>
        <dbReference type="EMBL" id="GAQ80147.1"/>
    </source>
</evidence>
<dbReference type="GO" id="GO:0009247">
    <property type="term" value="P:glycolipid biosynthetic process"/>
    <property type="evidence" value="ECO:0007669"/>
    <property type="project" value="InterPro"/>
</dbReference>
<dbReference type="OrthoDB" id="200404at2759"/>
<feature type="region of interest" description="Disordered" evidence="6">
    <location>
        <begin position="76"/>
        <end position="109"/>
    </location>
</feature>
<dbReference type="InterPro" id="IPR009695">
    <property type="entry name" value="Diacylglyc_glucosyltr_N"/>
</dbReference>
<dbReference type="GO" id="GO:0046509">
    <property type="term" value="F:1,2-diacylglycerol 3-beta-galactosyltransferase activity"/>
    <property type="evidence" value="ECO:0007669"/>
    <property type="project" value="UniProtKB-EC"/>
</dbReference>
<protein>
    <recommendedName>
        <fullName evidence="2">monogalactosyldiacylglycerol synthase</fullName>
        <ecNumber evidence="2">2.4.1.46</ecNumber>
    </recommendedName>
</protein>
<evidence type="ECO:0000313" key="10">
    <source>
        <dbReference type="Proteomes" id="UP000054558"/>
    </source>
</evidence>
<dbReference type="EMBL" id="DF236996">
    <property type="protein sequence ID" value="GAQ80147.1"/>
    <property type="molecule type" value="Genomic_DNA"/>
</dbReference>
<feature type="compositionally biased region" description="Basic residues" evidence="6">
    <location>
        <begin position="89"/>
        <end position="98"/>
    </location>
</feature>
<keyword evidence="10" id="KW-1185">Reference proteome</keyword>
<keyword evidence="4" id="KW-0808">Transferase</keyword>
<dbReference type="PANTHER" id="PTHR43025">
    <property type="entry name" value="MONOGALACTOSYLDIACYLGLYCEROL SYNTHASE"/>
    <property type="match status" value="1"/>
</dbReference>
<keyword evidence="3" id="KW-0328">Glycosyltransferase</keyword>
<dbReference type="Gene3D" id="3.40.50.2000">
    <property type="entry name" value="Glycogen Phosphorylase B"/>
    <property type="match status" value="1"/>
</dbReference>
<name>A0A1Y1HUD4_KLENI</name>
<evidence type="ECO:0000259" key="7">
    <source>
        <dbReference type="Pfam" id="PF04101"/>
    </source>
</evidence>
<dbReference type="GO" id="GO:0031969">
    <property type="term" value="C:chloroplast membrane"/>
    <property type="evidence" value="ECO:0007669"/>
    <property type="project" value="UniProtKB-SubCell"/>
</dbReference>
<comment type="similarity">
    <text evidence="1">Belongs to the glycosyltransferase 28 family.</text>
</comment>
<dbReference type="CDD" id="cd17507">
    <property type="entry name" value="GT28_Beta-DGS-like"/>
    <property type="match status" value="1"/>
</dbReference>
<evidence type="ECO:0000259" key="8">
    <source>
        <dbReference type="Pfam" id="PF06925"/>
    </source>
</evidence>